<dbReference type="PANTHER" id="PTHR30287">
    <property type="entry name" value="MEMBRANE COMPONENT OF PREDICTED ABC SUPERFAMILY METABOLITE UPTAKE TRANSPORTER"/>
    <property type="match status" value="1"/>
</dbReference>
<dbReference type="InterPro" id="IPR003838">
    <property type="entry name" value="ABC3_permease_C"/>
</dbReference>
<feature type="transmembrane region" description="Helical" evidence="6">
    <location>
        <begin position="398"/>
        <end position="424"/>
    </location>
</feature>
<feature type="transmembrane region" description="Helical" evidence="6">
    <location>
        <begin position="717"/>
        <end position="743"/>
    </location>
</feature>
<evidence type="ECO:0000256" key="4">
    <source>
        <dbReference type="ARBA" id="ARBA00022989"/>
    </source>
</evidence>
<feature type="domain" description="ABC3 transporter permease C-terminal" evidence="7">
    <location>
        <begin position="229"/>
        <end position="352"/>
    </location>
</feature>
<keyword evidence="2" id="KW-1003">Cell membrane</keyword>
<evidence type="ECO:0000313" key="9">
    <source>
        <dbReference type="Proteomes" id="UP000619079"/>
    </source>
</evidence>
<dbReference type="GO" id="GO:0005886">
    <property type="term" value="C:plasma membrane"/>
    <property type="evidence" value="ECO:0007669"/>
    <property type="project" value="UniProtKB-SubCell"/>
</dbReference>
<keyword evidence="3 6" id="KW-0812">Transmembrane</keyword>
<gene>
    <name evidence="8" type="ORF">JF290_03240</name>
</gene>
<dbReference type="PANTHER" id="PTHR30287:SF2">
    <property type="entry name" value="BLL1001 PROTEIN"/>
    <property type="match status" value="1"/>
</dbReference>
<feature type="domain" description="ABC3 transporter permease C-terminal" evidence="7">
    <location>
        <begin position="673"/>
        <end position="790"/>
    </location>
</feature>
<feature type="transmembrane region" description="Helical" evidence="6">
    <location>
        <begin position="674"/>
        <end position="696"/>
    </location>
</feature>
<evidence type="ECO:0000256" key="6">
    <source>
        <dbReference type="SAM" id="Phobius"/>
    </source>
</evidence>
<dbReference type="RefSeq" id="WP_199023317.1">
    <property type="nucleotide sequence ID" value="NZ_JAELVR010000002.1"/>
</dbReference>
<organism evidence="8 9">
    <name type="scientific">Sedimentitalea arenosa</name>
    <dbReference type="NCBI Taxonomy" id="2798803"/>
    <lineage>
        <taxon>Bacteria</taxon>
        <taxon>Pseudomonadati</taxon>
        <taxon>Pseudomonadota</taxon>
        <taxon>Alphaproteobacteria</taxon>
        <taxon>Rhodobacterales</taxon>
        <taxon>Paracoccaceae</taxon>
        <taxon>Sedimentitalea</taxon>
    </lineage>
</organism>
<feature type="transmembrane region" description="Helical" evidence="6">
    <location>
        <begin position="763"/>
        <end position="781"/>
    </location>
</feature>
<keyword evidence="9" id="KW-1185">Reference proteome</keyword>
<evidence type="ECO:0000256" key="5">
    <source>
        <dbReference type="ARBA" id="ARBA00023136"/>
    </source>
</evidence>
<dbReference type="Proteomes" id="UP000619079">
    <property type="component" value="Unassembled WGS sequence"/>
</dbReference>
<dbReference type="InterPro" id="IPR038766">
    <property type="entry name" value="Membrane_comp_ABC_pdt"/>
</dbReference>
<proteinExistence type="predicted"/>
<evidence type="ECO:0000313" key="8">
    <source>
        <dbReference type="EMBL" id="MBJ6370533.1"/>
    </source>
</evidence>
<sequence length="802" mass="85818">MIRATFLALLSHWRKQPVQFITLVLGLSLATGLWSAVQAINGQARASYAEAAEQLGLNRLSTLSMPSGPVTLDTYVALRRAGWQVSPVLEGRLRLADRFVTLMGVDFLNYPITVTPDAGQTDLTPADIFGKPGRLIASPETLTETPGAILPAPLIASAQVPYGVVLTDIGTAERLLDRHGEISRMLVLPDQAIDLPPIAEVAPSLVLLAPHGENDIARLTDSFHLNLTAFGLLSFAVGLFIVHGTVGLAFEQRRPMIRTLRALGVPLRTLTLLLLTELLLLAFLAGSLGLLLGYLVAAALLPDVVATLRGLYGAPVGGQLTLAPSWIAAGIGMALLGALLAGAQALAKLHRMPLLAAPGQTGWARASVPATRRMVPAGLALIAAGIACHLLFGGLIAGFALLAGLMLGAALLLPPTLALCLNLLARRARGPVQEWLWADLRAQLPGLSLALMALLLALATNIGVGTMVSSFRLTFVGWLDQRLASELYITARDDAQGAQLAEWLAPRTRAVLPIRYGETRISGLPARVYGIVDHSTYRDHWPLIASGPAVWDRVSEGAGVLINEQLARSDDIWPGDSVALAPGWSMPISGVYSDYGNPNPQVILSMDLLLARFDGVANRQFGLRIAPEDRAALISEIRDSFDLPASAIVDQSTVKAQSLRIFEKTFVVTGALNLLTLGVASFAILTSLLTLWTLRLPQLAPVWALGLTRRRLARLELLRSIAMAGLTAVLALPLGLALAWVLLEVINVEAFGWRLPMHLFPLDWLWLWGLALLAGACAALIPARRLLSTAPADLLREFSNER</sequence>
<evidence type="ECO:0000256" key="2">
    <source>
        <dbReference type="ARBA" id="ARBA00022475"/>
    </source>
</evidence>
<evidence type="ECO:0000256" key="1">
    <source>
        <dbReference type="ARBA" id="ARBA00004651"/>
    </source>
</evidence>
<comment type="caution">
    <text evidence="8">The sequence shown here is derived from an EMBL/GenBank/DDBJ whole genome shotgun (WGS) entry which is preliminary data.</text>
</comment>
<feature type="transmembrane region" description="Helical" evidence="6">
    <location>
        <begin position="444"/>
        <end position="464"/>
    </location>
</feature>
<dbReference type="EMBL" id="JAELVR010000002">
    <property type="protein sequence ID" value="MBJ6370533.1"/>
    <property type="molecule type" value="Genomic_DNA"/>
</dbReference>
<feature type="transmembrane region" description="Helical" evidence="6">
    <location>
        <begin position="374"/>
        <end position="392"/>
    </location>
</feature>
<keyword evidence="4 6" id="KW-1133">Transmembrane helix</keyword>
<protein>
    <submittedName>
        <fullName evidence="8">FtsX-like permease family protein</fullName>
    </submittedName>
</protein>
<comment type="subcellular location">
    <subcellularLocation>
        <location evidence="1">Cell membrane</location>
        <topology evidence="1">Multi-pass membrane protein</topology>
    </subcellularLocation>
</comment>
<dbReference type="Pfam" id="PF02687">
    <property type="entry name" value="FtsX"/>
    <property type="match status" value="2"/>
</dbReference>
<feature type="transmembrane region" description="Helical" evidence="6">
    <location>
        <begin position="227"/>
        <end position="250"/>
    </location>
</feature>
<feature type="transmembrane region" description="Helical" evidence="6">
    <location>
        <begin position="321"/>
        <end position="343"/>
    </location>
</feature>
<evidence type="ECO:0000259" key="7">
    <source>
        <dbReference type="Pfam" id="PF02687"/>
    </source>
</evidence>
<evidence type="ECO:0000256" key="3">
    <source>
        <dbReference type="ARBA" id="ARBA00022692"/>
    </source>
</evidence>
<accession>A0A8J7IJE9</accession>
<keyword evidence="5 6" id="KW-0472">Membrane</keyword>
<reference evidence="8" key="1">
    <citation type="submission" date="2020-12" db="EMBL/GenBank/DDBJ databases">
        <title>Sedimentitalea sp. nov., isolated from sand in Incheon.</title>
        <authorList>
            <person name="Kim W."/>
        </authorList>
    </citation>
    <scope>NUCLEOTIDE SEQUENCE</scope>
    <source>
        <strain evidence="8">CAU 1593</strain>
    </source>
</reference>
<feature type="transmembrane region" description="Helical" evidence="6">
    <location>
        <begin position="270"/>
        <end position="301"/>
    </location>
</feature>
<dbReference type="AlphaFoldDB" id="A0A8J7IJE9"/>
<name>A0A8J7IJE9_9RHOB</name>